<dbReference type="EMBL" id="CP006912">
    <property type="protein sequence ID" value="AHB48062.1"/>
    <property type="molecule type" value="Genomic_DNA"/>
</dbReference>
<dbReference type="Gene3D" id="2.170.130.10">
    <property type="entry name" value="TonB-dependent receptor, plug domain"/>
    <property type="match status" value="1"/>
</dbReference>
<comment type="similarity">
    <text evidence="8 9">Belongs to the TonB-dependent receptor family.</text>
</comment>
<evidence type="ECO:0000256" key="1">
    <source>
        <dbReference type="ARBA" id="ARBA00004571"/>
    </source>
</evidence>
<dbReference type="Proteomes" id="UP000018542">
    <property type="component" value="Chromosome"/>
</dbReference>
<dbReference type="PANTHER" id="PTHR30069">
    <property type="entry name" value="TONB-DEPENDENT OUTER MEMBRANE RECEPTOR"/>
    <property type="match status" value="1"/>
</dbReference>
<dbReference type="InterPro" id="IPR039426">
    <property type="entry name" value="TonB-dep_rcpt-like"/>
</dbReference>
<dbReference type="AlphaFoldDB" id="V5SC50"/>
<dbReference type="InterPro" id="IPR037066">
    <property type="entry name" value="Plug_dom_sf"/>
</dbReference>
<dbReference type="HOGENOM" id="CLU_008287_13_1_5"/>
<evidence type="ECO:0000256" key="11">
    <source>
        <dbReference type="SAM" id="SignalP"/>
    </source>
</evidence>
<evidence type="ECO:0000259" key="13">
    <source>
        <dbReference type="Pfam" id="PF07715"/>
    </source>
</evidence>
<keyword evidence="6 8" id="KW-0472">Membrane</keyword>
<keyword evidence="2 8" id="KW-0813">Transport</keyword>
<organism evidence="14 15">
    <name type="scientific">Hyphomicrobium nitrativorans NL23</name>
    <dbReference type="NCBI Taxonomy" id="1029756"/>
    <lineage>
        <taxon>Bacteria</taxon>
        <taxon>Pseudomonadati</taxon>
        <taxon>Pseudomonadota</taxon>
        <taxon>Alphaproteobacteria</taxon>
        <taxon>Hyphomicrobiales</taxon>
        <taxon>Hyphomicrobiaceae</taxon>
        <taxon>Hyphomicrobium</taxon>
    </lineage>
</organism>
<evidence type="ECO:0000256" key="7">
    <source>
        <dbReference type="ARBA" id="ARBA00023237"/>
    </source>
</evidence>
<name>V5SC50_9HYPH</name>
<dbReference type="RefSeq" id="WP_023786629.1">
    <property type="nucleotide sequence ID" value="NC_022997.1"/>
</dbReference>
<dbReference type="InterPro" id="IPR000531">
    <property type="entry name" value="Beta-barrel_TonB"/>
</dbReference>
<keyword evidence="7 8" id="KW-0998">Cell outer membrane</keyword>
<dbReference type="SUPFAM" id="SSF56935">
    <property type="entry name" value="Porins"/>
    <property type="match status" value="1"/>
</dbReference>
<proteinExistence type="inferred from homology"/>
<gene>
    <name evidence="14" type="ORF">W911_06170</name>
</gene>
<evidence type="ECO:0000256" key="3">
    <source>
        <dbReference type="ARBA" id="ARBA00022452"/>
    </source>
</evidence>
<dbReference type="Gene3D" id="2.40.170.20">
    <property type="entry name" value="TonB-dependent receptor, beta-barrel domain"/>
    <property type="match status" value="1"/>
</dbReference>
<dbReference type="GO" id="GO:0009279">
    <property type="term" value="C:cell outer membrane"/>
    <property type="evidence" value="ECO:0007669"/>
    <property type="project" value="UniProtKB-SubCell"/>
</dbReference>
<feature type="signal peptide" evidence="11">
    <location>
        <begin position="1"/>
        <end position="20"/>
    </location>
</feature>
<reference evidence="14 15" key="1">
    <citation type="journal article" date="2014" name="Genome Announc.">
        <title>Complete Genome Sequence of Hyphomicrobium nitrativorans Strain NL23, a Denitrifying Bacterium Isolated from Biofilm of a Methanol-Fed Denitrification System Treating Seawater at the Montreal Biodome.</title>
        <authorList>
            <person name="Martineau C."/>
            <person name="Villeneuve C."/>
            <person name="Mauffrey F."/>
            <person name="Villemur R."/>
        </authorList>
    </citation>
    <scope>NUCLEOTIDE SEQUENCE [LARGE SCALE GENOMIC DNA]</scope>
    <source>
        <strain evidence="14">NL23</strain>
    </source>
</reference>
<evidence type="ECO:0000256" key="10">
    <source>
        <dbReference type="SAM" id="MobiDB-lite"/>
    </source>
</evidence>
<evidence type="ECO:0000313" key="15">
    <source>
        <dbReference type="Proteomes" id="UP000018542"/>
    </source>
</evidence>
<feature type="compositionally biased region" description="Pro residues" evidence="10">
    <location>
        <begin position="466"/>
        <end position="479"/>
    </location>
</feature>
<evidence type="ECO:0000256" key="2">
    <source>
        <dbReference type="ARBA" id="ARBA00022448"/>
    </source>
</evidence>
<protein>
    <submittedName>
        <fullName evidence="14">Ligand-gated channel</fullName>
    </submittedName>
</protein>
<dbReference type="Pfam" id="PF00593">
    <property type="entry name" value="TonB_dep_Rec_b-barrel"/>
    <property type="match status" value="1"/>
</dbReference>
<dbReference type="PATRIC" id="fig|1029756.8.peg.1290"/>
<dbReference type="GO" id="GO:0044718">
    <property type="term" value="P:siderophore transmembrane transport"/>
    <property type="evidence" value="ECO:0007669"/>
    <property type="project" value="TreeGrafter"/>
</dbReference>
<dbReference type="GO" id="GO:0015344">
    <property type="term" value="F:siderophore uptake transmembrane transporter activity"/>
    <property type="evidence" value="ECO:0007669"/>
    <property type="project" value="TreeGrafter"/>
</dbReference>
<evidence type="ECO:0000256" key="8">
    <source>
        <dbReference type="PROSITE-ProRule" id="PRU01360"/>
    </source>
</evidence>
<keyword evidence="15" id="KW-1185">Reference proteome</keyword>
<evidence type="ECO:0000259" key="12">
    <source>
        <dbReference type="Pfam" id="PF00593"/>
    </source>
</evidence>
<evidence type="ECO:0000256" key="9">
    <source>
        <dbReference type="RuleBase" id="RU003357"/>
    </source>
</evidence>
<feature type="domain" description="TonB-dependent receptor-like beta-barrel" evidence="12">
    <location>
        <begin position="260"/>
        <end position="719"/>
    </location>
</feature>
<keyword evidence="4 8" id="KW-0812">Transmembrane</keyword>
<dbReference type="PANTHER" id="PTHR30069:SF40">
    <property type="entry name" value="TONB-DEPENDENT RECEPTOR NMB0964-RELATED"/>
    <property type="match status" value="1"/>
</dbReference>
<evidence type="ECO:0000313" key="14">
    <source>
        <dbReference type="EMBL" id="AHB48062.1"/>
    </source>
</evidence>
<keyword evidence="5 9" id="KW-0798">TonB box</keyword>
<evidence type="ECO:0000256" key="4">
    <source>
        <dbReference type="ARBA" id="ARBA00022692"/>
    </source>
</evidence>
<dbReference type="STRING" id="1029756.W911_06170"/>
<dbReference type="InterPro" id="IPR012910">
    <property type="entry name" value="Plug_dom"/>
</dbReference>
<accession>V5SC50</accession>
<dbReference type="InterPro" id="IPR036942">
    <property type="entry name" value="Beta-barrel_TonB_sf"/>
</dbReference>
<dbReference type="CDD" id="cd01347">
    <property type="entry name" value="ligand_gated_channel"/>
    <property type="match status" value="1"/>
</dbReference>
<keyword evidence="11" id="KW-0732">Signal</keyword>
<comment type="subcellular location">
    <subcellularLocation>
        <location evidence="1 8">Cell outer membrane</location>
        <topology evidence="1 8">Multi-pass membrane protein</topology>
    </subcellularLocation>
</comment>
<dbReference type="Pfam" id="PF07715">
    <property type="entry name" value="Plug"/>
    <property type="match status" value="1"/>
</dbReference>
<keyword evidence="3 8" id="KW-1134">Transmembrane beta strand</keyword>
<sequence length="767" mass="83141">MRFRASVYVAVAAVGVYAEAAPAQVADEQSGQETVLLEGIVVAPATPRRGGAATGSPDGASSGLSAIAAEAVSANPPPMEVQQQRFLRRPGAEVVVPVADREPGRLVNAGDVLATVPGVFVTERGAGSSAFISMRGSDIGSDGSRNGRGIRAYLDGFPVGRTEAGLTNQLLDVNAADYLEVYRGGNSLRYGALATGGALNFVSKTGITAPGTAVTLSGGSFGHMRTQLEHGGSDGAFDWYLQGSWLKNDGYVRHTEEENYRFSGNIGWRPNANVESRTFFAIGQTNMNMGDSIPLSSLETNRRGIPSWGTAYNSHLDFDYQRIANRTTIRDGDTTYELGGYFLNTTLHHLPVPMAGIIDYAWQDFGVSGRVEHQTRIAGLPTELVAGVRVGYTTGDFDRFRHANQGRDKGLQLYDWDFGSWLVESYAESAIEILPRVRLFTGLQGVYTTRILDDGYAGGAVAPTNPMGPPPQYHNPPQPGRGAAPLEYDRDFGALNPKVGMNWEHARHHFLFANVTRSYEVPSGADFANMFSVYGAAAPELDAQSAWTWEIGTRGGWERFKYDVTLYHMRLRDEILTKCASPVCSSSNTVAFNADRTVHNGIEVGVQAVPFIDVLDRGDSIFTNFVWNYADFRFDGDAVFGDERLPVIPEHQVYAELGYQHASGFFTSVNMRYMGERRTTFDGSGGDAFVVPDYTLLGAKIGWQSPDKSWSAFIEGHNLTDEAYVADFAATPTVLRSGGSPFAPLVASPFVRPGDGRAVYGGITTRF</sequence>
<dbReference type="OrthoDB" id="9760620at2"/>
<feature type="domain" description="TonB-dependent receptor plug" evidence="13">
    <location>
        <begin position="95"/>
        <end position="198"/>
    </location>
</feature>
<evidence type="ECO:0000256" key="5">
    <source>
        <dbReference type="ARBA" id="ARBA00023077"/>
    </source>
</evidence>
<dbReference type="KEGG" id="hni:W911_06170"/>
<feature type="chain" id="PRO_5004740568" evidence="11">
    <location>
        <begin position="21"/>
        <end position="767"/>
    </location>
</feature>
<evidence type="ECO:0000256" key="6">
    <source>
        <dbReference type="ARBA" id="ARBA00023136"/>
    </source>
</evidence>
<feature type="region of interest" description="Disordered" evidence="10">
    <location>
        <begin position="464"/>
        <end position="485"/>
    </location>
</feature>
<dbReference type="PROSITE" id="PS52016">
    <property type="entry name" value="TONB_DEPENDENT_REC_3"/>
    <property type="match status" value="1"/>
</dbReference>